<reference evidence="2" key="1">
    <citation type="journal article" date="2019" name="Int. J. Syst. Evol. Microbiol.">
        <title>The Global Catalogue of Microorganisms (GCM) 10K type strain sequencing project: providing services to taxonomists for standard genome sequencing and annotation.</title>
        <authorList>
            <consortium name="The Broad Institute Genomics Platform"/>
            <consortium name="The Broad Institute Genome Sequencing Center for Infectious Disease"/>
            <person name="Wu L."/>
            <person name="Ma J."/>
        </authorList>
    </citation>
    <scope>NUCLEOTIDE SEQUENCE [LARGE SCALE GENOMIC DNA]</scope>
    <source>
        <strain evidence="2">KCTC 42805</strain>
    </source>
</reference>
<dbReference type="Proteomes" id="UP001597469">
    <property type="component" value="Unassembled WGS sequence"/>
</dbReference>
<accession>A0ABW5M631</accession>
<name>A0ABW5M631_9BACT</name>
<gene>
    <name evidence="1" type="ORF">ACFSUS_15935</name>
</gene>
<sequence>MTTQQLNHDQSLTDFAKESDKAIQLARENGVQVDLSEWLTIKRYAQRYNTTTQVVTNWIARGIIPADCVMDLPELNDLRLVKNQPYK</sequence>
<organism evidence="1 2">
    <name type="scientific">Spirosoma soli</name>
    <dbReference type="NCBI Taxonomy" id="1770529"/>
    <lineage>
        <taxon>Bacteria</taxon>
        <taxon>Pseudomonadati</taxon>
        <taxon>Bacteroidota</taxon>
        <taxon>Cytophagia</taxon>
        <taxon>Cytophagales</taxon>
        <taxon>Cytophagaceae</taxon>
        <taxon>Spirosoma</taxon>
    </lineage>
</organism>
<evidence type="ECO:0008006" key="3">
    <source>
        <dbReference type="Google" id="ProtNLM"/>
    </source>
</evidence>
<dbReference type="RefSeq" id="WP_381524254.1">
    <property type="nucleotide sequence ID" value="NZ_JBHULN010000009.1"/>
</dbReference>
<evidence type="ECO:0000313" key="1">
    <source>
        <dbReference type="EMBL" id="MFD2572134.1"/>
    </source>
</evidence>
<comment type="caution">
    <text evidence="1">The sequence shown here is derived from an EMBL/GenBank/DDBJ whole genome shotgun (WGS) entry which is preliminary data.</text>
</comment>
<protein>
    <recommendedName>
        <fullName evidence="3">Helix-turn-helix domain-containing protein</fullName>
    </recommendedName>
</protein>
<keyword evidence="2" id="KW-1185">Reference proteome</keyword>
<evidence type="ECO:0000313" key="2">
    <source>
        <dbReference type="Proteomes" id="UP001597469"/>
    </source>
</evidence>
<dbReference type="EMBL" id="JBHULN010000009">
    <property type="protein sequence ID" value="MFD2572134.1"/>
    <property type="molecule type" value="Genomic_DNA"/>
</dbReference>
<proteinExistence type="predicted"/>